<dbReference type="Gene3D" id="2.30.30.1130">
    <property type="match status" value="1"/>
</dbReference>
<evidence type="ECO:0000259" key="6">
    <source>
        <dbReference type="Pfam" id="PF04586"/>
    </source>
</evidence>
<dbReference type="Pfam" id="PF04586">
    <property type="entry name" value="Peptidase_S78"/>
    <property type="match status" value="1"/>
</dbReference>
<dbReference type="GO" id="GO:0006508">
    <property type="term" value="P:proteolysis"/>
    <property type="evidence" value="ECO:0007669"/>
    <property type="project" value="UniProtKB-KW"/>
</dbReference>
<dbReference type="InterPro" id="IPR054613">
    <property type="entry name" value="Peptidase_S78_dom"/>
</dbReference>
<feature type="domain" description="DUF1541" evidence="8">
    <location>
        <begin position="201"/>
        <end position="250"/>
    </location>
</feature>
<proteinExistence type="predicted"/>
<evidence type="ECO:0000259" key="7">
    <source>
        <dbReference type="Pfam" id="PF05065"/>
    </source>
</evidence>
<dbReference type="InterPro" id="IPR024455">
    <property type="entry name" value="Phage_capsid"/>
</dbReference>
<gene>
    <name evidence="9" type="ORF">FD20_GL001159</name>
</gene>
<feature type="compositionally biased region" description="Basic and acidic residues" evidence="5">
    <location>
        <begin position="303"/>
        <end position="322"/>
    </location>
</feature>
<dbReference type="InterPro" id="IPR011438">
    <property type="entry name" value="DUF1541"/>
</dbReference>
<evidence type="ECO:0000256" key="3">
    <source>
        <dbReference type="ARBA" id="ARBA00022670"/>
    </source>
</evidence>
<evidence type="ECO:0000256" key="2">
    <source>
        <dbReference type="ARBA" id="ARBA00022612"/>
    </source>
</evidence>
<feature type="region of interest" description="Disordered" evidence="5">
    <location>
        <begin position="251"/>
        <end position="371"/>
    </location>
</feature>
<dbReference type="NCBIfam" id="TIGR01554">
    <property type="entry name" value="major_cap_HK97"/>
    <property type="match status" value="1"/>
</dbReference>
<dbReference type="Pfam" id="PF07563">
    <property type="entry name" value="DUF1541"/>
    <property type="match status" value="1"/>
</dbReference>
<keyword evidence="10" id="KW-1185">Reference proteome</keyword>
<keyword evidence="4" id="KW-0378">Hydrolase</keyword>
<comment type="caution">
    <text evidence="9">The sequence shown here is derived from an EMBL/GenBank/DDBJ whole genome shotgun (WGS) entry which is preliminary data.</text>
</comment>
<feature type="domain" description="Phage capsid-like C-terminal" evidence="7">
    <location>
        <begin position="416"/>
        <end position="608"/>
    </location>
</feature>
<accession>A0A0R1Q6Y3</accession>
<dbReference type="SUPFAM" id="SSF56563">
    <property type="entry name" value="Major capsid protein gp5"/>
    <property type="match status" value="1"/>
</dbReference>
<evidence type="ECO:0000313" key="10">
    <source>
        <dbReference type="Proteomes" id="UP000051155"/>
    </source>
</evidence>
<feature type="compositionally biased region" description="Acidic residues" evidence="5">
    <location>
        <begin position="272"/>
        <end position="302"/>
    </location>
</feature>
<dbReference type="Proteomes" id="UP000051155">
    <property type="component" value="Unassembled WGS sequence"/>
</dbReference>
<evidence type="ECO:0000256" key="5">
    <source>
        <dbReference type="SAM" id="MobiDB-lite"/>
    </source>
</evidence>
<evidence type="ECO:0000259" key="8">
    <source>
        <dbReference type="Pfam" id="PF07563"/>
    </source>
</evidence>
<evidence type="ECO:0000256" key="4">
    <source>
        <dbReference type="ARBA" id="ARBA00022801"/>
    </source>
</evidence>
<dbReference type="Pfam" id="PF05065">
    <property type="entry name" value="Phage_capsid"/>
    <property type="match status" value="1"/>
</dbReference>
<dbReference type="NCBIfam" id="TIGR01543">
    <property type="entry name" value="proheadase_HK97"/>
    <property type="match status" value="1"/>
</dbReference>
<dbReference type="InterPro" id="IPR054612">
    <property type="entry name" value="Phage_capsid-like_C"/>
</dbReference>
<keyword evidence="2" id="KW-1188">Viral release from host cell</keyword>
<organism evidence="9 10">
    <name type="scientific">Liquorilactobacillus uvarum DSM 19971</name>
    <dbReference type="NCBI Taxonomy" id="1423812"/>
    <lineage>
        <taxon>Bacteria</taxon>
        <taxon>Bacillati</taxon>
        <taxon>Bacillota</taxon>
        <taxon>Bacilli</taxon>
        <taxon>Lactobacillales</taxon>
        <taxon>Lactobacillaceae</taxon>
        <taxon>Liquorilactobacillus</taxon>
    </lineage>
</organism>
<dbReference type="PATRIC" id="fig|1423812.3.peg.1239"/>
<name>A0A0R1Q6Y3_9LACO</name>
<protein>
    <submittedName>
        <fullName evidence="9">Capsid protein</fullName>
    </submittedName>
</protein>
<dbReference type="InterPro" id="IPR006433">
    <property type="entry name" value="Prohead_protease"/>
</dbReference>
<evidence type="ECO:0000256" key="1">
    <source>
        <dbReference type="ARBA" id="ARBA00004328"/>
    </source>
</evidence>
<evidence type="ECO:0000313" key="9">
    <source>
        <dbReference type="EMBL" id="KRL36616.1"/>
    </source>
</evidence>
<reference evidence="9 10" key="1">
    <citation type="journal article" date="2015" name="Genome Announc.">
        <title>Expanding the biotechnology potential of lactobacilli through comparative genomics of 213 strains and associated genera.</title>
        <authorList>
            <person name="Sun Z."/>
            <person name="Harris H.M."/>
            <person name="McCann A."/>
            <person name="Guo C."/>
            <person name="Argimon S."/>
            <person name="Zhang W."/>
            <person name="Yang X."/>
            <person name="Jeffery I.B."/>
            <person name="Cooney J.C."/>
            <person name="Kagawa T.F."/>
            <person name="Liu W."/>
            <person name="Song Y."/>
            <person name="Salvetti E."/>
            <person name="Wrobel A."/>
            <person name="Rasinkangas P."/>
            <person name="Parkhill J."/>
            <person name="Rea M.C."/>
            <person name="O'Sullivan O."/>
            <person name="Ritari J."/>
            <person name="Douillard F.P."/>
            <person name="Paul Ross R."/>
            <person name="Yang R."/>
            <person name="Briner A.E."/>
            <person name="Felis G.E."/>
            <person name="de Vos W.M."/>
            <person name="Barrangou R."/>
            <person name="Klaenhammer T.R."/>
            <person name="Caufield P.W."/>
            <person name="Cui Y."/>
            <person name="Zhang H."/>
            <person name="O'Toole P.W."/>
        </authorList>
    </citation>
    <scope>NUCLEOTIDE SEQUENCE [LARGE SCALE GENOMIC DNA]</scope>
    <source>
        <strain evidence="9 10">DSM 19971</strain>
    </source>
</reference>
<feature type="domain" description="Prohead serine protease" evidence="6">
    <location>
        <begin position="2"/>
        <end position="150"/>
    </location>
</feature>
<feature type="compositionally biased region" description="Polar residues" evidence="5">
    <location>
        <begin position="333"/>
        <end position="342"/>
    </location>
</feature>
<dbReference type="STRING" id="1423812.FD20_GL001159"/>
<comment type="subcellular location">
    <subcellularLocation>
        <location evidence="1">Virion</location>
    </subcellularLocation>
</comment>
<keyword evidence="3" id="KW-0645">Protease</keyword>
<dbReference type="AlphaFoldDB" id="A0A0R1Q6Y3"/>
<dbReference type="EMBL" id="AZEG01000024">
    <property type="protein sequence ID" value="KRL36616.1"/>
    <property type="molecule type" value="Genomic_DNA"/>
</dbReference>
<sequence length="667" mass="73324">MQIQGYALKFNVPSNSLPFIEYIKPSALDGVDFSHCLLLYAHNTDNILAREDSGTLQTVVDDVGLLFTATLPDTTIANDVYKNIEAGNLKGCSFSMKIAKNGDSMTRNIDGTIIHNITKIDRISEITITSIPAYNSSSVEVKRSLNKIKKEGVQKIEMEENEEFKTAVANFMSAFGSNFQERSMAGTDTKKEKKMADPFKVGETVILKADHMPGMQGAMAKIDAVNNGAYEVDYWPTDGSEEVKDHKWVTADEMETTDKPYPSAVKTQKRDDEDDSGNDDGGSDDSGSDEEDREDNSSDETSPENKKDNETQNEDSEKRDSSSGDDTEAPEDGQSNSDTVGANNNDNEGEGDENKEMTRELGQSNKNEEVTRDFHDMLVAGEVKRDVTGGVGLQTGATLIPDTILPAEKETHQFPRLADLIRTITVKTTTGKLPVFQEQTGTLSEHAEFSATSKSTPSDVKPINWDLGTYTGAFAYSQELIQDSDYNWESELGSELRDLQNNTDDGLIVKALVKDVTPVKTKDLVSAIKTALNVNLKPIDSANASIILSQAAFNMLDQMKDNEGRSLIQPDLTKASNYALLGKSLVVIDDVLFPNAKAGDVNAIVAPLKKAVIKFMQSQIQGKFQDNYENWYSILGLFYRCDVEQARKDLVTLIQQDTTADTPTDGE</sequence>
<dbReference type="GO" id="GO:0008233">
    <property type="term" value="F:peptidase activity"/>
    <property type="evidence" value="ECO:0007669"/>
    <property type="project" value="UniProtKB-KW"/>
</dbReference>